<evidence type="ECO:0000313" key="1">
    <source>
        <dbReference type="EMBL" id="CAG8565603.1"/>
    </source>
</evidence>
<name>A0A9N9BGN4_9GLOM</name>
<gene>
    <name evidence="1" type="ORF">RFULGI_LOCUS5247</name>
</gene>
<organism evidence="1 2">
    <name type="scientific">Racocetra fulgida</name>
    <dbReference type="NCBI Taxonomy" id="60492"/>
    <lineage>
        <taxon>Eukaryota</taxon>
        <taxon>Fungi</taxon>
        <taxon>Fungi incertae sedis</taxon>
        <taxon>Mucoromycota</taxon>
        <taxon>Glomeromycotina</taxon>
        <taxon>Glomeromycetes</taxon>
        <taxon>Diversisporales</taxon>
        <taxon>Gigasporaceae</taxon>
        <taxon>Racocetra</taxon>
    </lineage>
</organism>
<reference evidence="1" key="1">
    <citation type="submission" date="2021-06" db="EMBL/GenBank/DDBJ databases">
        <authorList>
            <person name="Kallberg Y."/>
            <person name="Tangrot J."/>
            <person name="Rosling A."/>
        </authorList>
    </citation>
    <scope>NUCLEOTIDE SEQUENCE</scope>
    <source>
        <strain evidence="1">IN212</strain>
    </source>
</reference>
<keyword evidence="2" id="KW-1185">Reference proteome</keyword>
<sequence>MTFYLKSAQLNNLIGPVVIHNLIPFDYSLILKQNENIALTSNIRDTGITDYTELLIK</sequence>
<protein>
    <submittedName>
        <fullName evidence="1">9708_t:CDS:1</fullName>
    </submittedName>
</protein>
<dbReference type="EMBL" id="CAJVPZ010005768">
    <property type="protein sequence ID" value="CAG8565603.1"/>
    <property type="molecule type" value="Genomic_DNA"/>
</dbReference>
<evidence type="ECO:0000313" key="2">
    <source>
        <dbReference type="Proteomes" id="UP000789396"/>
    </source>
</evidence>
<comment type="caution">
    <text evidence="1">The sequence shown here is derived from an EMBL/GenBank/DDBJ whole genome shotgun (WGS) entry which is preliminary data.</text>
</comment>
<accession>A0A9N9BGN4</accession>
<dbReference type="OrthoDB" id="10648747at2759"/>
<feature type="non-terminal residue" evidence="1">
    <location>
        <position position="57"/>
    </location>
</feature>
<proteinExistence type="predicted"/>
<dbReference type="AlphaFoldDB" id="A0A9N9BGN4"/>
<dbReference type="Proteomes" id="UP000789396">
    <property type="component" value="Unassembled WGS sequence"/>
</dbReference>